<keyword evidence="3" id="KW-0929">Antimicrobial</keyword>
<dbReference type="FunFam" id="1.10.530.10:FF:000019">
    <property type="entry name" value="lysozyme"/>
    <property type="match status" value="2"/>
</dbReference>
<dbReference type="InterPro" id="IPR008597">
    <property type="entry name" value="Invert_lysozyme"/>
</dbReference>
<evidence type="ECO:0000313" key="9">
    <source>
        <dbReference type="EnsemblMetazoa" id="GBRI022635-PA"/>
    </source>
</evidence>
<evidence type="ECO:0000256" key="4">
    <source>
        <dbReference type="ARBA" id="ARBA00022638"/>
    </source>
</evidence>
<dbReference type="Pfam" id="PF05497">
    <property type="entry name" value="Destabilase"/>
    <property type="match status" value="2"/>
</dbReference>
<name>A0A1A9WK38_9MUSC</name>
<accession>A0A1A9WK38</accession>
<keyword evidence="10" id="KW-1185">Reference proteome</keyword>
<protein>
    <recommendedName>
        <fullName evidence="2">lysozyme</fullName>
        <ecNumber evidence="2">3.2.1.17</ecNumber>
    </recommendedName>
</protein>
<keyword evidence="6" id="KW-0326">Glycosidase</keyword>
<keyword evidence="5" id="KW-0378">Hydrolase</keyword>
<evidence type="ECO:0000256" key="1">
    <source>
        <dbReference type="ARBA" id="ARBA00000632"/>
    </source>
</evidence>
<feature type="disulfide bond" evidence="7">
    <location>
        <begin position="40"/>
        <end position="46"/>
    </location>
</feature>
<feature type="signal peptide" evidence="8">
    <location>
        <begin position="1"/>
        <end position="20"/>
    </location>
</feature>
<dbReference type="Proteomes" id="UP000091820">
    <property type="component" value="Unassembled WGS sequence"/>
</dbReference>
<dbReference type="VEuPathDB" id="VectorBase:GBRI022635"/>
<dbReference type="GO" id="GO:0003796">
    <property type="term" value="F:lysozyme activity"/>
    <property type="evidence" value="ECO:0007669"/>
    <property type="project" value="UniProtKB-EC"/>
</dbReference>
<dbReference type="Gene3D" id="1.10.530.10">
    <property type="match status" value="2"/>
</dbReference>
<dbReference type="GO" id="GO:0042742">
    <property type="term" value="P:defense response to bacterium"/>
    <property type="evidence" value="ECO:0007669"/>
    <property type="project" value="UniProtKB-KW"/>
</dbReference>
<feature type="disulfide bond" evidence="7">
    <location>
        <begin position="52"/>
        <end position="57"/>
    </location>
</feature>
<dbReference type="PANTHER" id="PTHR11195:SF22">
    <property type="entry name" value="LYSOZYME"/>
    <property type="match status" value="1"/>
</dbReference>
<evidence type="ECO:0000313" key="10">
    <source>
        <dbReference type="Proteomes" id="UP000091820"/>
    </source>
</evidence>
<evidence type="ECO:0000256" key="2">
    <source>
        <dbReference type="ARBA" id="ARBA00012732"/>
    </source>
</evidence>
<sequence>MIKTICNVVALISIISYAISISTTIASEKPVTDNCLHCLCMAISECNQTAVCRKGACGPFRMTYYYWAHGGNLTLDSDTPGSVEAFPNCANDLTCATNTVQNYMARYSQDCNNDGVVDCYDYAAIHNLGPFGCKNDLPYQYAKDMDLCLKPERNEKPVSDVCLDCLCKATSGCNKTASCKHGACGPFHITYPYWVKGGKLTLDGDSSQSVDAFPNCVSDYVCAANTIQNYMQRYGQDCNNDREINCHDYAAIHKLGGYGCKGDLPEEYLEVLDMCLNKKN</sequence>
<dbReference type="AlphaFoldDB" id="A0A1A9WK38"/>
<dbReference type="EnsemblMetazoa" id="GBRI022635-RA">
    <property type="protein sequence ID" value="GBRI022635-PA"/>
    <property type="gene ID" value="GBRI022635"/>
</dbReference>
<keyword evidence="7" id="KW-1015">Disulfide bond</keyword>
<dbReference type="GO" id="GO:0031640">
    <property type="term" value="P:killing of cells of another organism"/>
    <property type="evidence" value="ECO:0007669"/>
    <property type="project" value="UniProtKB-KW"/>
</dbReference>
<evidence type="ECO:0000256" key="7">
    <source>
        <dbReference type="PIRSR" id="PIRSR608597-3"/>
    </source>
</evidence>
<dbReference type="PROSITE" id="PS51909">
    <property type="entry name" value="LYSOZYME_I"/>
    <property type="match status" value="2"/>
</dbReference>
<organism evidence="9 10">
    <name type="scientific">Glossina brevipalpis</name>
    <dbReference type="NCBI Taxonomy" id="37001"/>
    <lineage>
        <taxon>Eukaryota</taxon>
        <taxon>Metazoa</taxon>
        <taxon>Ecdysozoa</taxon>
        <taxon>Arthropoda</taxon>
        <taxon>Hexapoda</taxon>
        <taxon>Insecta</taxon>
        <taxon>Pterygota</taxon>
        <taxon>Neoptera</taxon>
        <taxon>Endopterygota</taxon>
        <taxon>Diptera</taxon>
        <taxon>Brachycera</taxon>
        <taxon>Muscomorpha</taxon>
        <taxon>Hippoboscoidea</taxon>
        <taxon>Glossinidae</taxon>
        <taxon>Glossina</taxon>
    </lineage>
</organism>
<keyword evidence="8" id="KW-0732">Signal</keyword>
<dbReference type="CDD" id="cd16890">
    <property type="entry name" value="lyz_i"/>
    <property type="match status" value="2"/>
</dbReference>
<evidence type="ECO:0000256" key="5">
    <source>
        <dbReference type="ARBA" id="ARBA00022801"/>
    </source>
</evidence>
<dbReference type="STRING" id="37001.A0A1A9WK38"/>
<evidence type="ECO:0000256" key="6">
    <source>
        <dbReference type="ARBA" id="ARBA00023295"/>
    </source>
</evidence>
<reference evidence="10" key="1">
    <citation type="submission" date="2014-03" db="EMBL/GenBank/DDBJ databases">
        <authorList>
            <person name="Aksoy S."/>
            <person name="Warren W."/>
            <person name="Wilson R.K."/>
        </authorList>
    </citation>
    <scope>NUCLEOTIDE SEQUENCE [LARGE SCALE GENOMIC DNA]</scope>
    <source>
        <strain evidence="10">IAEA</strain>
    </source>
</reference>
<reference evidence="9" key="2">
    <citation type="submission" date="2020-05" db="UniProtKB">
        <authorList>
            <consortium name="EnsemblMetazoa"/>
        </authorList>
    </citation>
    <scope>IDENTIFICATION</scope>
    <source>
        <strain evidence="9">IAEA</strain>
    </source>
</reference>
<comment type="catalytic activity">
    <reaction evidence="1">
        <text>Hydrolysis of (1-&gt;4)-beta-linkages between N-acetylmuramic acid and N-acetyl-D-glucosamine residues in a peptidoglycan and between N-acetyl-D-glucosamine residues in chitodextrins.</text>
        <dbReference type="EC" id="3.2.1.17"/>
    </reaction>
</comment>
<feature type="disulfide bond" evidence="7">
    <location>
        <begin position="35"/>
        <end position="119"/>
    </location>
</feature>
<dbReference type="EC" id="3.2.1.17" evidence="2"/>
<feature type="chain" id="PRO_5008400400" description="lysozyme" evidence="8">
    <location>
        <begin position="21"/>
        <end position="280"/>
    </location>
</feature>
<evidence type="ECO:0000256" key="3">
    <source>
        <dbReference type="ARBA" id="ARBA00022529"/>
    </source>
</evidence>
<dbReference type="PANTHER" id="PTHR11195">
    <property type="entry name" value="DESTABILASE-RELATED"/>
    <property type="match status" value="1"/>
</dbReference>
<proteinExistence type="predicted"/>
<evidence type="ECO:0000256" key="8">
    <source>
        <dbReference type="SAM" id="SignalP"/>
    </source>
</evidence>
<feature type="disulfide bond" evidence="7">
    <location>
        <begin position="89"/>
        <end position="95"/>
    </location>
</feature>
<keyword evidence="4" id="KW-0081">Bacteriolytic enzyme</keyword>